<organism evidence="1">
    <name type="scientific">Arundo donax</name>
    <name type="common">Giant reed</name>
    <name type="synonym">Donax arundinaceus</name>
    <dbReference type="NCBI Taxonomy" id="35708"/>
    <lineage>
        <taxon>Eukaryota</taxon>
        <taxon>Viridiplantae</taxon>
        <taxon>Streptophyta</taxon>
        <taxon>Embryophyta</taxon>
        <taxon>Tracheophyta</taxon>
        <taxon>Spermatophyta</taxon>
        <taxon>Magnoliopsida</taxon>
        <taxon>Liliopsida</taxon>
        <taxon>Poales</taxon>
        <taxon>Poaceae</taxon>
        <taxon>PACMAD clade</taxon>
        <taxon>Arundinoideae</taxon>
        <taxon>Arundineae</taxon>
        <taxon>Arundo</taxon>
    </lineage>
</organism>
<sequence length="49" mass="5566">MYAMTRLDQLTQAIEGSPLMQATLSGRQHVSTSIFLSAPRIYSYQVLYQ</sequence>
<proteinExistence type="predicted"/>
<reference evidence="1" key="2">
    <citation type="journal article" date="2015" name="Data Brief">
        <title>Shoot transcriptome of the giant reed, Arundo donax.</title>
        <authorList>
            <person name="Barrero R.A."/>
            <person name="Guerrero F.D."/>
            <person name="Moolhuijzen P."/>
            <person name="Goolsby J.A."/>
            <person name="Tidwell J."/>
            <person name="Bellgard S.E."/>
            <person name="Bellgard M.I."/>
        </authorList>
    </citation>
    <scope>NUCLEOTIDE SEQUENCE</scope>
    <source>
        <tissue evidence="1">Shoot tissue taken approximately 20 cm above the soil surface</tissue>
    </source>
</reference>
<protein>
    <submittedName>
        <fullName evidence="1">Uncharacterized protein</fullName>
    </submittedName>
</protein>
<dbReference type="AlphaFoldDB" id="A0A0A9E716"/>
<evidence type="ECO:0000313" key="1">
    <source>
        <dbReference type="EMBL" id="JAD93650.1"/>
    </source>
</evidence>
<name>A0A0A9E716_ARUDO</name>
<reference evidence="1" key="1">
    <citation type="submission" date="2014-09" db="EMBL/GenBank/DDBJ databases">
        <authorList>
            <person name="Magalhaes I.L.F."/>
            <person name="Oliveira U."/>
            <person name="Santos F.R."/>
            <person name="Vidigal T.H.D.A."/>
            <person name="Brescovit A.D."/>
            <person name="Santos A.J."/>
        </authorList>
    </citation>
    <scope>NUCLEOTIDE SEQUENCE</scope>
    <source>
        <tissue evidence="1">Shoot tissue taken approximately 20 cm above the soil surface</tissue>
    </source>
</reference>
<dbReference type="EMBL" id="GBRH01204245">
    <property type="protein sequence ID" value="JAD93650.1"/>
    <property type="molecule type" value="Transcribed_RNA"/>
</dbReference>
<accession>A0A0A9E716</accession>